<protein>
    <recommendedName>
        <fullName evidence="3">AMP-dependent synthetase/ligase domain-containing protein</fullName>
    </recommendedName>
</protein>
<dbReference type="Proteomes" id="UP001062263">
    <property type="component" value="Chromosome"/>
</dbReference>
<dbReference type="InterPro" id="IPR000873">
    <property type="entry name" value="AMP-dep_synth/lig_dom"/>
</dbReference>
<dbReference type="SUPFAM" id="SSF56801">
    <property type="entry name" value="Acetyl-CoA synthetase-like"/>
    <property type="match status" value="1"/>
</dbReference>
<comment type="similarity">
    <text evidence="1">Belongs to the ATP-dependent AMP-binding enzyme family.</text>
</comment>
<evidence type="ECO:0000256" key="1">
    <source>
        <dbReference type="ARBA" id="ARBA00006432"/>
    </source>
</evidence>
<evidence type="ECO:0000313" key="4">
    <source>
        <dbReference type="EMBL" id="BDL44946.1"/>
    </source>
</evidence>
<evidence type="ECO:0000259" key="3">
    <source>
        <dbReference type="Pfam" id="PF00501"/>
    </source>
</evidence>
<feature type="domain" description="AMP-dependent synthetase/ligase" evidence="3">
    <location>
        <begin position="48"/>
        <end position="200"/>
    </location>
</feature>
<sequence length="379" mass="41524">MPATGTPMPWEQNAGPCVMAPPHLSEWARRAAAFLERQGMEDLIAFATSGSSGSPPKAVLFTRQALDICARGALEHLHAERGDWCCPLPVWHVGGAMIYLRAGLAGTAVHALEGKWNPRAYADLMKTSGARWSSLVPTQVVDLVNGEIQAPPGVRCIIVGGGALDMETGRRARALGWPVVQSYGMTESGSQLATALPDEPYHTDRLSILPHWEVAADSLCRARFQGEGKLCGRLLTQDNGEFLLEHVPSRDWWTTCDLVRLEGRFLTFLRRADRLVKILGELVDPDAVQEALQRRAPGAVVEATAHPRAGAELVACGPSMARLKEASREWNETAPGPQRIGSIMETPIPLTIMGKLDRTALRAMMREHPEKRERVDFPR</sequence>
<gene>
    <name evidence="4" type="ORF">Abiwalacus_25200</name>
</gene>
<keyword evidence="2" id="KW-0436">Ligase</keyword>
<evidence type="ECO:0000313" key="5">
    <source>
        <dbReference type="Proteomes" id="UP001062263"/>
    </source>
</evidence>
<organism evidence="4 5">
    <name type="scientific">Akkermansia biwaensis</name>
    <dbReference type="NCBI Taxonomy" id="2946555"/>
    <lineage>
        <taxon>Bacteria</taxon>
        <taxon>Pseudomonadati</taxon>
        <taxon>Verrucomicrobiota</taxon>
        <taxon>Verrucomicrobiia</taxon>
        <taxon>Verrucomicrobiales</taxon>
        <taxon>Akkermansiaceae</taxon>
        <taxon>Akkermansia</taxon>
    </lineage>
</organism>
<dbReference type="PANTHER" id="PTHR43201:SF5">
    <property type="entry name" value="MEDIUM-CHAIN ACYL-COA LIGASE ACSF2, MITOCHONDRIAL"/>
    <property type="match status" value="1"/>
</dbReference>
<dbReference type="InterPro" id="IPR042099">
    <property type="entry name" value="ANL_N_sf"/>
</dbReference>
<accession>A0ABM7ZJK3</accession>
<keyword evidence="5" id="KW-1185">Reference proteome</keyword>
<dbReference type="Gene3D" id="3.40.50.12780">
    <property type="entry name" value="N-terminal domain of ligase-like"/>
    <property type="match status" value="1"/>
</dbReference>
<dbReference type="RefSeq" id="WP_215458880.1">
    <property type="nucleotide sequence ID" value="NZ_AP025943.1"/>
</dbReference>
<dbReference type="Pfam" id="PF00501">
    <property type="entry name" value="AMP-binding"/>
    <property type="match status" value="1"/>
</dbReference>
<evidence type="ECO:0000256" key="2">
    <source>
        <dbReference type="ARBA" id="ARBA00022598"/>
    </source>
</evidence>
<dbReference type="PANTHER" id="PTHR43201">
    <property type="entry name" value="ACYL-COA SYNTHETASE"/>
    <property type="match status" value="1"/>
</dbReference>
<name>A0ABM7ZJK3_9BACT</name>
<dbReference type="EMBL" id="AP025943">
    <property type="protein sequence ID" value="BDL44946.1"/>
    <property type="molecule type" value="Genomic_DNA"/>
</dbReference>
<reference evidence="4" key="1">
    <citation type="submission" date="2022-06" db="EMBL/GenBank/DDBJ databases">
        <title>Akkermansia biwalacus sp. nov., an anaerobic mucin-degrading bacterium isolated from human intestine.</title>
        <authorList>
            <person name="Kobayashi Y."/>
            <person name="Inoue S."/>
            <person name="Kawahara T."/>
            <person name="Kohda N."/>
        </authorList>
    </citation>
    <scope>NUCLEOTIDE SEQUENCE</scope>
    <source>
        <strain evidence="4">WON2089</strain>
    </source>
</reference>
<proteinExistence type="inferred from homology"/>